<comment type="caution">
    <text evidence="1">The sequence shown here is derived from an EMBL/GenBank/DDBJ whole genome shotgun (WGS) entry which is preliminary data.</text>
</comment>
<evidence type="ECO:0000313" key="2">
    <source>
        <dbReference type="Proteomes" id="UP001211065"/>
    </source>
</evidence>
<dbReference type="Proteomes" id="UP001211065">
    <property type="component" value="Unassembled WGS sequence"/>
</dbReference>
<proteinExistence type="predicted"/>
<dbReference type="EMBL" id="JADGJW010001426">
    <property type="protein sequence ID" value="KAJ3203461.1"/>
    <property type="molecule type" value="Genomic_DNA"/>
</dbReference>
<sequence length="118" mass="13552">MPESTSTTFGNNDARSEITNFSLADSKFCSSLLFQLNSLFKNFTYIKTLKDKLENNRFSSISLFLSELRSSFINSNINTNPNEDNQYQDLQTLDNLINLKLNEINFSNLNKFNNDSLT</sequence>
<accession>A0AAD5XSC0</accession>
<dbReference type="AlphaFoldDB" id="A0AAD5XSC0"/>
<keyword evidence="2" id="KW-1185">Reference proteome</keyword>
<gene>
    <name evidence="1" type="ORF">HK099_001502</name>
</gene>
<evidence type="ECO:0000313" key="1">
    <source>
        <dbReference type="EMBL" id="KAJ3203461.1"/>
    </source>
</evidence>
<organism evidence="1 2">
    <name type="scientific">Clydaea vesicula</name>
    <dbReference type="NCBI Taxonomy" id="447962"/>
    <lineage>
        <taxon>Eukaryota</taxon>
        <taxon>Fungi</taxon>
        <taxon>Fungi incertae sedis</taxon>
        <taxon>Chytridiomycota</taxon>
        <taxon>Chytridiomycota incertae sedis</taxon>
        <taxon>Chytridiomycetes</taxon>
        <taxon>Lobulomycetales</taxon>
        <taxon>Lobulomycetaceae</taxon>
        <taxon>Clydaea</taxon>
    </lineage>
</organism>
<reference evidence="1" key="1">
    <citation type="submission" date="2020-05" db="EMBL/GenBank/DDBJ databases">
        <title>Phylogenomic resolution of chytrid fungi.</title>
        <authorList>
            <person name="Stajich J.E."/>
            <person name="Amses K."/>
            <person name="Simmons R."/>
            <person name="Seto K."/>
            <person name="Myers J."/>
            <person name="Bonds A."/>
            <person name="Quandt C.A."/>
            <person name="Barry K."/>
            <person name="Liu P."/>
            <person name="Grigoriev I."/>
            <person name="Longcore J.E."/>
            <person name="James T.Y."/>
        </authorList>
    </citation>
    <scope>NUCLEOTIDE SEQUENCE</scope>
    <source>
        <strain evidence="1">JEL0476</strain>
    </source>
</reference>
<protein>
    <submittedName>
        <fullName evidence="1">Uncharacterized protein</fullName>
    </submittedName>
</protein>
<name>A0AAD5XSC0_9FUNG</name>
<feature type="non-terminal residue" evidence="1">
    <location>
        <position position="118"/>
    </location>
</feature>